<accession>A0A412YYX7</accession>
<dbReference type="InterPro" id="IPR012337">
    <property type="entry name" value="RNaseH-like_sf"/>
</dbReference>
<organism evidence="2 3">
    <name type="scientific">Enterocloster bolteae</name>
    <dbReference type="NCBI Taxonomy" id="208479"/>
    <lineage>
        <taxon>Bacteria</taxon>
        <taxon>Bacillati</taxon>
        <taxon>Bacillota</taxon>
        <taxon>Clostridia</taxon>
        <taxon>Lachnospirales</taxon>
        <taxon>Lachnospiraceae</taxon>
        <taxon>Enterocloster</taxon>
    </lineage>
</organism>
<comment type="caution">
    <text evidence="2">The sequence shown here is derived from an EMBL/GenBank/DDBJ whole genome shotgun (WGS) entry which is preliminary data.</text>
</comment>
<proteinExistence type="predicted"/>
<dbReference type="Proteomes" id="UP000284543">
    <property type="component" value="Unassembled WGS sequence"/>
</dbReference>
<name>A0A412YYX7_9FIRM</name>
<dbReference type="Pfam" id="PF13546">
    <property type="entry name" value="DDE_5"/>
    <property type="match status" value="1"/>
</dbReference>
<evidence type="ECO:0000313" key="3">
    <source>
        <dbReference type="Proteomes" id="UP000284543"/>
    </source>
</evidence>
<evidence type="ECO:0000313" key="2">
    <source>
        <dbReference type="EMBL" id="RGV72860.1"/>
    </source>
</evidence>
<dbReference type="AlphaFoldDB" id="A0A412YYX7"/>
<gene>
    <name evidence="2" type="ORF">DWW02_22940</name>
</gene>
<feature type="domain" description="Transposase IS701-like DDE" evidence="1">
    <location>
        <begin position="54"/>
        <end position="174"/>
    </location>
</feature>
<dbReference type="EMBL" id="QRZM01000012">
    <property type="protein sequence ID" value="RGV72860.1"/>
    <property type="molecule type" value="Genomic_DNA"/>
</dbReference>
<dbReference type="SUPFAM" id="SSF53098">
    <property type="entry name" value="Ribonuclease H-like"/>
    <property type="match status" value="1"/>
</dbReference>
<evidence type="ECO:0000259" key="1">
    <source>
        <dbReference type="Pfam" id="PF13546"/>
    </source>
</evidence>
<protein>
    <submittedName>
        <fullName evidence="2">Transposase</fullName>
    </submittedName>
</protein>
<dbReference type="InterPro" id="IPR038721">
    <property type="entry name" value="IS701-like_DDE_dom"/>
</dbReference>
<dbReference type="RefSeq" id="WP_118019419.1">
    <property type="nucleotide sequence ID" value="NZ_JAQEEO010000017.1"/>
</dbReference>
<reference evidence="2 3" key="1">
    <citation type="submission" date="2018-08" db="EMBL/GenBank/DDBJ databases">
        <title>A genome reference for cultivated species of the human gut microbiota.</title>
        <authorList>
            <person name="Zou Y."/>
            <person name="Xue W."/>
            <person name="Luo G."/>
        </authorList>
    </citation>
    <scope>NUCLEOTIDE SEQUENCE [LARGE SCALE GENOMIC DNA]</scope>
    <source>
        <strain evidence="2 3">AF14-18</strain>
    </source>
</reference>
<sequence length="210" mass="24512">MSSIPYNRHKENEIFDFVSKFINEFQIGKLLFQCNAGKEKGIPVMTIFRYLLCLLFSDRSHYMQRKTKTFEEGFSKNTLYRFLNSVKTNWQRFTVLLASKIINDFMKTLTDEKRKDVFIIDDSLFERSRSKKTEFLANVFDHCSMKYKKGYRMFTLGWSDGKSFVPVTYCLLLAAENKNLICPAKNSMAVPLLENAAANCAGKRLMSCWN</sequence>